<accession>A0A7C8I1Q7</accession>
<sequence>MEVRVLLRIRKHSTQGLVSITVYTTTYSHTAQASDSTTSSFSMDFPSFKVVFLKRSNDHLNESDRAACMNHLEQLLKPDSPYHCFAPIRLQKAVTRICDKIKEKGGSYRALAELRESTHRYNEYTRPVNHVANLRLSYKFPAPYEKVMRTMHFMALAIFYLFEWCATPPKEDRINNDVRNALLAAPVDDAIHTYHQFAASWMQDREVLDVLAELGVDDAVDKQDLAMEWIHMQELLRRMRMALGALSRLREEVVRVQVRKVKREAEHKAERKQEAEMAAALKLRESWLRRSSVDEDVGI</sequence>
<keyword evidence="1" id="KW-0175">Coiled coil</keyword>
<comment type="caution">
    <text evidence="2">The sequence shown here is derived from an EMBL/GenBank/DDBJ whole genome shotgun (WGS) entry which is preliminary data.</text>
</comment>
<keyword evidence="3" id="KW-1185">Reference proteome</keyword>
<dbReference type="EMBL" id="JAADJZ010000031">
    <property type="protein sequence ID" value="KAF2865731.1"/>
    <property type="molecule type" value="Genomic_DNA"/>
</dbReference>
<dbReference type="Proteomes" id="UP000481861">
    <property type="component" value="Unassembled WGS sequence"/>
</dbReference>
<name>A0A7C8I1Q7_9PLEO</name>
<evidence type="ECO:0000313" key="3">
    <source>
        <dbReference type="Proteomes" id="UP000481861"/>
    </source>
</evidence>
<dbReference type="AlphaFoldDB" id="A0A7C8I1Q7"/>
<evidence type="ECO:0000256" key="1">
    <source>
        <dbReference type="SAM" id="Coils"/>
    </source>
</evidence>
<gene>
    <name evidence="2" type="ORF">BDV95DRAFT_246342</name>
</gene>
<feature type="coiled-coil region" evidence="1">
    <location>
        <begin position="232"/>
        <end position="278"/>
    </location>
</feature>
<proteinExistence type="predicted"/>
<protein>
    <submittedName>
        <fullName evidence="2">Uncharacterized protein</fullName>
    </submittedName>
</protein>
<evidence type="ECO:0000313" key="2">
    <source>
        <dbReference type="EMBL" id="KAF2865731.1"/>
    </source>
</evidence>
<reference evidence="2 3" key="1">
    <citation type="submission" date="2020-01" db="EMBL/GenBank/DDBJ databases">
        <authorList>
            <consortium name="DOE Joint Genome Institute"/>
            <person name="Haridas S."/>
            <person name="Albert R."/>
            <person name="Binder M."/>
            <person name="Bloem J."/>
            <person name="Labutti K."/>
            <person name="Salamov A."/>
            <person name="Andreopoulos B."/>
            <person name="Baker S.E."/>
            <person name="Barry K."/>
            <person name="Bills G."/>
            <person name="Bluhm B.H."/>
            <person name="Cannon C."/>
            <person name="Castanera R."/>
            <person name="Culley D.E."/>
            <person name="Daum C."/>
            <person name="Ezra D."/>
            <person name="Gonzalez J.B."/>
            <person name="Henrissat B."/>
            <person name="Kuo A."/>
            <person name="Liang C."/>
            <person name="Lipzen A."/>
            <person name="Lutzoni F."/>
            <person name="Magnuson J."/>
            <person name="Mondo S."/>
            <person name="Nolan M."/>
            <person name="Ohm R."/>
            <person name="Pangilinan J."/>
            <person name="Park H.-J.H."/>
            <person name="Ramirez L."/>
            <person name="Alfaro M."/>
            <person name="Sun H."/>
            <person name="Tritt A."/>
            <person name="Yoshinaga Y."/>
            <person name="Zwiers L.-H.L."/>
            <person name="Turgeon B.G."/>
            <person name="Goodwin S.B."/>
            <person name="Spatafora J.W."/>
            <person name="Crous P.W."/>
            <person name="Grigoriev I.V."/>
        </authorList>
    </citation>
    <scope>NUCLEOTIDE SEQUENCE [LARGE SCALE GENOMIC DNA]</scope>
    <source>
        <strain evidence="2 3">CBS 611.86</strain>
    </source>
</reference>
<organism evidence="2 3">
    <name type="scientific">Massariosphaeria phaeospora</name>
    <dbReference type="NCBI Taxonomy" id="100035"/>
    <lineage>
        <taxon>Eukaryota</taxon>
        <taxon>Fungi</taxon>
        <taxon>Dikarya</taxon>
        <taxon>Ascomycota</taxon>
        <taxon>Pezizomycotina</taxon>
        <taxon>Dothideomycetes</taxon>
        <taxon>Pleosporomycetidae</taxon>
        <taxon>Pleosporales</taxon>
        <taxon>Pleosporales incertae sedis</taxon>
        <taxon>Massariosphaeria</taxon>
    </lineage>
</organism>